<dbReference type="KEGG" id="noy:EXE57_08260"/>
<name>A0A4P7GK33_9ACTN</name>
<dbReference type="RefSeq" id="WP_135076244.1">
    <property type="nucleotide sequence ID" value="NZ_CP038267.1"/>
</dbReference>
<keyword evidence="3" id="KW-1185">Reference proteome</keyword>
<organism evidence="2 3">
    <name type="scientific">Nocardioides euryhalodurans</name>
    <dbReference type="NCBI Taxonomy" id="2518370"/>
    <lineage>
        <taxon>Bacteria</taxon>
        <taxon>Bacillati</taxon>
        <taxon>Actinomycetota</taxon>
        <taxon>Actinomycetes</taxon>
        <taxon>Propionibacteriales</taxon>
        <taxon>Nocardioidaceae</taxon>
        <taxon>Nocardioides</taxon>
    </lineage>
</organism>
<feature type="transmembrane region" description="Helical" evidence="1">
    <location>
        <begin position="17"/>
        <end position="39"/>
    </location>
</feature>
<evidence type="ECO:0000256" key="1">
    <source>
        <dbReference type="SAM" id="Phobius"/>
    </source>
</evidence>
<evidence type="ECO:0000313" key="3">
    <source>
        <dbReference type="Proteomes" id="UP000294894"/>
    </source>
</evidence>
<gene>
    <name evidence="2" type="ORF">EXE57_08260</name>
</gene>
<feature type="transmembrane region" description="Helical" evidence="1">
    <location>
        <begin position="125"/>
        <end position="146"/>
    </location>
</feature>
<keyword evidence="1" id="KW-0472">Membrane</keyword>
<feature type="transmembrane region" description="Helical" evidence="1">
    <location>
        <begin position="91"/>
        <end position="113"/>
    </location>
</feature>
<dbReference type="Proteomes" id="UP000294894">
    <property type="component" value="Chromosome"/>
</dbReference>
<dbReference type="EMBL" id="CP038267">
    <property type="protein sequence ID" value="QBR92283.1"/>
    <property type="molecule type" value="Genomic_DNA"/>
</dbReference>
<accession>A0A4P7GK33</accession>
<feature type="transmembrane region" description="Helical" evidence="1">
    <location>
        <begin position="51"/>
        <end position="71"/>
    </location>
</feature>
<sequence>MTTTTAPSRSATPTSRLVAPAAAVALVTSAAFTALGVFADGTDGADHSAGGFLVVLAVAAVAVGIVFGLVVPRTLAGTRSAAVGLGLSITGLLLVLVFWSGLTPPLAIAGMLLGTHARRTGQRAGAGGTAVAIGALALLGYVAVYVSDWMATNNLAGM</sequence>
<reference evidence="2 3" key="1">
    <citation type="submission" date="2019-03" db="EMBL/GenBank/DDBJ databases">
        <title>Three New Species of Nocardioides, Nocardioides euryhalodurans sp. nov., Nocardioides seonyuensis sp. nov. and Nocardioides eburneoflavus sp. nov., Iolated from Soil.</title>
        <authorList>
            <person name="Roh S.G."/>
            <person name="Lee C."/>
            <person name="Kim M.-K."/>
            <person name="Kim S.B."/>
        </authorList>
    </citation>
    <scope>NUCLEOTIDE SEQUENCE [LARGE SCALE GENOMIC DNA]</scope>
    <source>
        <strain evidence="2 3">MMS17-SY117</strain>
    </source>
</reference>
<keyword evidence="1" id="KW-1133">Transmembrane helix</keyword>
<evidence type="ECO:0000313" key="2">
    <source>
        <dbReference type="EMBL" id="QBR92283.1"/>
    </source>
</evidence>
<protein>
    <submittedName>
        <fullName evidence="2">Uncharacterized protein</fullName>
    </submittedName>
</protein>
<proteinExistence type="predicted"/>
<dbReference type="AlphaFoldDB" id="A0A4P7GK33"/>
<keyword evidence="1" id="KW-0812">Transmembrane</keyword>